<proteinExistence type="predicted"/>
<protein>
    <submittedName>
        <fullName evidence="2">Uncharacterized protein</fullName>
    </submittedName>
</protein>
<comment type="caution">
    <text evidence="2">The sequence shown here is derived from an EMBL/GenBank/DDBJ whole genome shotgun (WGS) entry which is preliminary data.</text>
</comment>
<reference evidence="2" key="2">
    <citation type="journal article" date="2021" name="PeerJ">
        <title>Extensive microbial diversity within the chicken gut microbiome revealed by metagenomics and culture.</title>
        <authorList>
            <person name="Gilroy R."/>
            <person name="Ravi A."/>
            <person name="Getino M."/>
            <person name="Pursley I."/>
            <person name="Horton D.L."/>
            <person name="Alikhan N.F."/>
            <person name="Baker D."/>
            <person name="Gharbi K."/>
            <person name="Hall N."/>
            <person name="Watson M."/>
            <person name="Adriaenssens E.M."/>
            <person name="Foster-Nyarko E."/>
            <person name="Jarju S."/>
            <person name="Secka A."/>
            <person name="Antonio M."/>
            <person name="Oren A."/>
            <person name="Chaudhuri R.R."/>
            <person name="La Ragione R."/>
            <person name="Hildebrand F."/>
            <person name="Pallen M.J."/>
        </authorList>
    </citation>
    <scope>NUCLEOTIDE SEQUENCE</scope>
    <source>
        <strain evidence="2">CHK123-3438</strain>
    </source>
</reference>
<sequence>MKGKKTAVFWILAAGIILLAVFFVIESGNPVRRNNRRLKECMEQLASMESGSRISLSAITPFLWDTVYSFDPYTSAEEMAAVMNTPERELQETVNEGMTQLIFLHEGKIAAIICGYAENLGYDIDLGLWEDGKNYRKVERQTDSFTLYTETGYPRLVFEGESFRGIIRELGEDGTALVEIEPGYPICGSGNQVYVSLPEALHDGAKAGSRVEVIYDGRVAETFPLQLPGQMRVRLCPDREAAAGEAWTEEKIQSVFVGAGGCREEDILDCVPVWDYAFDRVGVVMFAGEEVQKVSFAFIDKEGESQVCALLAGPAEDPELTYLGNGTVSCRMESEDNKIYTTKLTFSISEGEVCFKAEDNLADPDMISGQESEER</sequence>
<feature type="transmembrane region" description="Helical" evidence="1">
    <location>
        <begin position="7"/>
        <end position="25"/>
    </location>
</feature>
<evidence type="ECO:0000313" key="2">
    <source>
        <dbReference type="EMBL" id="HIT40540.1"/>
    </source>
</evidence>
<name>A0A9D1KEC4_9FIRM</name>
<keyword evidence="1" id="KW-1133">Transmembrane helix</keyword>
<evidence type="ECO:0000313" key="3">
    <source>
        <dbReference type="Proteomes" id="UP000886860"/>
    </source>
</evidence>
<dbReference type="Proteomes" id="UP000886860">
    <property type="component" value="Unassembled WGS sequence"/>
</dbReference>
<gene>
    <name evidence="2" type="ORF">IAB60_00315</name>
</gene>
<dbReference type="AlphaFoldDB" id="A0A9D1KEC4"/>
<dbReference type="EMBL" id="DVKS01000007">
    <property type="protein sequence ID" value="HIT40540.1"/>
    <property type="molecule type" value="Genomic_DNA"/>
</dbReference>
<reference evidence="2" key="1">
    <citation type="submission" date="2020-10" db="EMBL/GenBank/DDBJ databases">
        <authorList>
            <person name="Gilroy R."/>
        </authorList>
    </citation>
    <scope>NUCLEOTIDE SEQUENCE</scope>
    <source>
        <strain evidence="2">CHK123-3438</strain>
    </source>
</reference>
<organism evidence="2 3">
    <name type="scientific">Candidatus Caccovicinus merdipullorum</name>
    <dbReference type="NCBI Taxonomy" id="2840724"/>
    <lineage>
        <taxon>Bacteria</taxon>
        <taxon>Bacillati</taxon>
        <taxon>Bacillota</taxon>
        <taxon>Clostridia</taxon>
        <taxon>Eubacteriales</taxon>
        <taxon>Candidatus Caccovicinus</taxon>
    </lineage>
</organism>
<accession>A0A9D1KEC4</accession>
<evidence type="ECO:0000256" key="1">
    <source>
        <dbReference type="SAM" id="Phobius"/>
    </source>
</evidence>
<keyword evidence="1" id="KW-0472">Membrane</keyword>
<keyword evidence="1" id="KW-0812">Transmembrane</keyword>